<comment type="caution">
    <text evidence="2">The sequence shown here is derived from an EMBL/GenBank/DDBJ whole genome shotgun (WGS) entry which is preliminary data.</text>
</comment>
<dbReference type="RefSeq" id="WP_054864113.1">
    <property type="nucleotide sequence ID" value="NZ_MWPH01000001.1"/>
</dbReference>
<dbReference type="Proteomes" id="UP000196084">
    <property type="component" value="Unassembled WGS sequence"/>
</dbReference>
<feature type="region of interest" description="Disordered" evidence="1">
    <location>
        <begin position="182"/>
        <end position="201"/>
    </location>
</feature>
<dbReference type="EMBL" id="MWPH01000001">
    <property type="protein sequence ID" value="OVE85361.1"/>
    <property type="molecule type" value="Genomic_DNA"/>
</dbReference>
<dbReference type="AlphaFoldDB" id="A0A202EAV3"/>
<evidence type="ECO:0000313" key="3">
    <source>
        <dbReference type="Proteomes" id="UP000196084"/>
    </source>
</evidence>
<protein>
    <recommendedName>
        <fullName evidence="4">Response regulatory domain-containing protein</fullName>
    </recommendedName>
</protein>
<reference evidence="2 3" key="1">
    <citation type="submission" date="2017-02" db="EMBL/GenBank/DDBJ databases">
        <title>Natronthermophilus aegyptiacus gen. nov.,sp. nov., an aerobic, extremely halophilic alkalithermophilic archaeon isolated from the athalassohaline Wadi An Natrun, Egypt.</title>
        <authorList>
            <person name="Zhao B."/>
        </authorList>
    </citation>
    <scope>NUCLEOTIDE SEQUENCE [LARGE SCALE GENOMIC DNA]</scope>
    <source>
        <strain evidence="2 3">CGMCC 1.3597</strain>
    </source>
</reference>
<keyword evidence="3" id="KW-1185">Reference proteome</keyword>
<proteinExistence type="predicted"/>
<evidence type="ECO:0000313" key="2">
    <source>
        <dbReference type="EMBL" id="OVE85361.1"/>
    </source>
</evidence>
<evidence type="ECO:0000256" key="1">
    <source>
        <dbReference type="SAM" id="MobiDB-lite"/>
    </source>
</evidence>
<dbReference type="OrthoDB" id="170304at2157"/>
<sequence length="385" mass="40979">MTNSDESAQHAFELRRHLGVIHSQATLLEDEAFGPITADQRDALEEIIAASLALTGETATTVEPAVEGYVTDHDAQILEESPSELASPVTPTEIVLALDRDDEFVDLLARQFERAGYTTQSVTEAAELPALLERPEPQHLVLDCRFPSGPFLESLERTINATDGETAVTLVSTVVAPLMNADRGGDADTDAGTNADGDADTNVDTDQVSVAPAGAGPLQGLAGILSPTVSVRTLEALFEARFGLTAALLEADTTVAVVGDVDERFLETLEAVTDCGHSNERDAYVSSRALSMVDPAAVDCVFLTSEAVDRTDDATLAAFRRPTDDEATPVVVVDELPVETAERPDDADNEWLPIRGYRTPRATPLTATELAAVVLTVIEPTPDTE</sequence>
<gene>
    <name evidence="2" type="ORF">B2G88_00590</name>
</gene>
<name>A0A202EAV3_9EURY</name>
<evidence type="ECO:0008006" key="4">
    <source>
        <dbReference type="Google" id="ProtNLM"/>
    </source>
</evidence>
<dbReference type="InterPro" id="IPR011006">
    <property type="entry name" value="CheY-like_superfamily"/>
</dbReference>
<dbReference type="SUPFAM" id="SSF52172">
    <property type="entry name" value="CheY-like"/>
    <property type="match status" value="1"/>
</dbReference>
<accession>A0A202EAV3</accession>
<organism evidence="2 3">
    <name type="scientific">Natronolimnobius baerhuensis</name>
    <dbReference type="NCBI Taxonomy" id="253108"/>
    <lineage>
        <taxon>Archaea</taxon>
        <taxon>Methanobacteriati</taxon>
        <taxon>Methanobacteriota</taxon>
        <taxon>Stenosarchaea group</taxon>
        <taxon>Halobacteria</taxon>
        <taxon>Halobacteriales</taxon>
        <taxon>Natrialbaceae</taxon>
        <taxon>Natronolimnobius</taxon>
    </lineage>
</organism>